<keyword evidence="13" id="KW-1185">Reference proteome</keyword>
<keyword evidence="4" id="KW-0963">Cytoplasm</keyword>
<evidence type="ECO:0000256" key="10">
    <source>
        <dbReference type="RuleBase" id="RU003915"/>
    </source>
</evidence>
<evidence type="ECO:0000256" key="6">
    <source>
        <dbReference type="ARBA" id="ARBA00023186"/>
    </source>
</evidence>
<name>A0A7W0CB64_9BACT</name>
<sequence length="166" mass="18009">MQKVENGKFVTVQYKGTLDSGEVFDTSDESQPMEVMVGAGQVIQGFEQALLGMGLNEKKSFTLEPDQAYGNRDEEQLHTFSREEVPPEMNPQVGDVIGLQTPDGQQIPAKIAQADDEKVVVDLNHPLAGQNLNFEIEVKAINDEPTQQMQPGCDTGGCDCSSGCSC</sequence>
<gene>
    <name evidence="12" type="ORF">HNR65_002862</name>
</gene>
<dbReference type="Proteomes" id="UP000525298">
    <property type="component" value="Unassembled WGS sequence"/>
</dbReference>
<dbReference type="EMBL" id="JACDUS010000010">
    <property type="protein sequence ID" value="MBA2882510.1"/>
    <property type="molecule type" value="Genomic_DNA"/>
</dbReference>
<dbReference type="InterPro" id="IPR001179">
    <property type="entry name" value="PPIase_FKBP_dom"/>
</dbReference>
<comment type="catalytic activity">
    <reaction evidence="1 9 10">
        <text>[protein]-peptidylproline (omega=180) = [protein]-peptidylproline (omega=0)</text>
        <dbReference type="Rhea" id="RHEA:16237"/>
        <dbReference type="Rhea" id="RHEA-COMP:10747"/>
        <dbReference type="Rhea" id="RHEA-COMP:10748"/>
        <dbReference type="ChEBI" id="CHEBI:83833"/>
        <dbReference type="ChEBI" id="CHEBI:83834"/>
        <dbReference type="EC" id="5.2.1.8"/>
    </reaction>
</comment>
<dbReference type="PANTHER" id="PTHR47861:SF3">
    <property type="entry name" value="FKBP-TYPE PEPTIDYL-PROLYL CIS-TRANS ISOMERASE SLYD"/>
    <property type="match status" value="1"/>
</dbReference>
<keyword evidence="7 9" id="KW-0413">Isomerase</keyword>
<evidence type="ECO:0000256" key="4">
    <source>
        <dbReference type="ARBA" id="ARBA00022490"/>
    </source>
</evidence>
<dbReference type="GO" id="GO:0003755">
    <property type="term" value="F:peptidyl-prolyl cis-trans isomerase activity"/>
    <property type="evidence" value="ECO:0007669"/>
    <property type="project" value="UniProtKB-UniRule"/>
</dbReference>
<feature type="domain" description="PPIase FKBP-type" evidence="11">
    <location>
        <begin position="7"/>
        <end position="87"/>
    </location>
</feature>
<dbReference type="Pfam" id="PF00254">
    <property type="entry name" value="FKBP_C"/>
    <property type="match status" value="1"/>
</dbReference>
<evidence type="ECO:0000256" key="7">
    <source>
        <dbReference type="ARBA" id="ARBA00023235"/>
    </source>
</evidence>
<reference evidence="12 13" key="1">
    <citation type="submission" date="2020-07" db="EMBL/GenBank/DDBJ databases">
        <title>Genomic Encyclopedia of Type Strains, Phase IV (KMG-IV): sequencing the most valuable type-strain genomes for metagenomic binning, comparative biology and taxonomic classification.</title>
        <authorList>
            <person name="Goeker M."/>
        </authorList>
    </citation>
    <scope>NUCLEOTIDE SEQUENCE [LARGE SCALE GENOMIC DNA]</scope>
    <source>
        <strain evidence="12 13">DSM 17721</strain>
    </source>
</reference>
<evidence type="ECO:0000313" key="12">
    <source>
        <dbReference type="EMBL" id="MBA2882510.1"/>
    </source>
</evidence>
<evidence type="ECO:0000256" key="1">
    <source>
        <dbReference type="ARBA" id="ARBA00000971"/>
    </source>
</evidence>
<dbReference type="RefSeq" id="WP_181552143.1">
    <property type="nucleotide sequence ID" value="NZ_JACDUS010000010.1"/>
</dbReference>
<dbReference type="Gene3D" id="3.10.50.40">
    <property type="match status" value="1"/>
</dbReference>
<comment type="subcellular location">
    <subcellularLocation>
        <location evidence="2">Cytoplasm</location>
    </subcellularLocation>
</comment>
<comment type="caution">
    <text evidence="12">The sequence shown here is derived from an EMBL/GenBank/DDBJ whole genome shotgun (WGS) entry which is preliminary data.</text>
</comment>
<evidence type="ECO:0000256" key="8">
    <source>
        <dbReference type="ARBA" id="ARBA00037071"/>
    </source>
</evidence>
<evidence type="ECO:0000256" key="9">
    <source>
        <dbReference type="PROSITE-ProRule" id="PRU00277"/>
    </source>
</evidence>
<keyword evidence="6" id="KW-0143">Chaperone</keyword>
<dbReference type="AlphaFoldDB" id="A0A7W0CB64"/>
<accession>A0A7W0CB64</accession>
<dbReference type="EC" id="5.2.1.8" evidence="10"/>
<protein>
    <recommendedName>
        <fullName evidence="10">Peptidyl-prolyl cis-trans isomerase</fullName>
        <ecNumber evidence="10">5.2.1.8</ecNumber>
    </recommendedName>
</protein>
<dbReference type="PROSITE" id="PS50059">
    <property type="entry name" value="FKBP_PPIASE"/>
    <property type="match status" value="1"/>
</dbReference>
<dbReference type="InterPro" id="IPR046357">
    <property type="entry name" value="PPIase_dom_sf"/>
</dbReference>
<comment type="function">
    <text evidence="8">Also involved in hydrogenase metallocenter assembly, probably by participating in the nickel insertion step. This function in hydrogenase biosynthesis requires chaperone activity and the presence of the metal-binding domain, but not PPIase activity.</text>
</comment>
<evidence type="ECO:0000256" key="3">
    <source>
        <dbReference type="ARBA" id="ARBA00006577"/>
    </source>
</evidence>
<evidence type="ECO:0000256" key="2">
    <source>
        <dbReference type="ARBA" id="ARBA00004496"/>
    </source>
</evidence>
<dbReference type="GO" id="GO:0042026">
    <property type="term" value="P:protein refolding"/>
    <property type="evidence" value="ECO:0007669"/>
    <property type="project" value="UniProtKB-ARBA"/>
</dbReference>
<evidence type="ECO:0000259" key="11">
    <source>
        <dbReference type="PROSITE" id="PS50059"/>
    </source>
</evidence>
<dbReference type="GO" id="GO:0005737">
    <property type="term" value="C:cytoplasm"/>
    <property type="evidence" value="ECO:0007669"/>
    <property type="project" value="UniProtKB-SubCell"/>
</dbReference>
<evidence type="ECO:0000256" key="5">
    <source>
        <dbReference type="ARBA" id="ARBA00023110"/>
    </source>
</evidence>
<comment type="similarity">
    <text evidence="3 10">Belongs to the FKBP-type PPIase family.</text>
</comment>
<dbReference type="PANTHER" id="PTHR47861">
    <property type="entry name" value="FKBP-TYPE PEPTIDYL-PROLYL CIS-TRANS ISOMERASE SLYD"/>
    <property type="match status" value="1"/>
</dbReference>
<keyword evidence="5 9" id="KW-0697">Rotamase</keyword>
<proteinExistence type="inferred from homology"/>
<organism evidence="12 13">
    <name type="scientific">Desulfosalsimonas propionicica</name>
    <dbReference type="NCBI Taxonomy" id="332175"/>
    <lineage>
        <taxon>Bacteria</taxon>
        <taxon>Pseudomonadati</taxon>
        <taxon>Thermodesulfobacteriota</taxon>
        <taxon>Desulfobacteria</taxon>
        <taxon>Desulfobacterales</taxon>
        <taxon>Desulfosalsimonadaceae</taxon>
        <taxon>Desulfosalsimonas</taxon>
    </lineage>
</organism>
<dbReference type="SUPFAM" id="SSF54534">
    <property type="entry name" value="FKBP-like"/>
    <property type="match status" value="1"/>
</dbReference>
<evidence type="ECO:0000313" key="13">
    <source>
        <dbReference type="Proteomes" id="UP000525298"/>
    </source>
</evidence>